<sequence length="210" mass="23717">MKWQILLLLLFFGQIHVTAQDECLSGNCENGYGKLKCECGYIFEGQFKDGEKVSGKMIKENLVYEGDFKNDMAHGKGKITFADSSWYRGDFAFSQPDGVGEYHLASGDVYKGEMKAGNFHGEGVRTNAKQSEYYRGKFVEDEFVSGVHFLQNQLYEAGSFRDKELHGYGIRQNLADSTTQIGVFKRGKFKDGQEFEFLLIDKAGLNKSLD</sequence>
<dbReference type="PANTHER" id="PTHR23084:SF263">
    <property type="entry name" value="MORN REPEAT-CONTAINING PROTEIN 1"/>
    <property type="match status" value="1"/>
</dbReference>
<organism evidence="3 4">
    <name type="scientific">Salibacter halophilus</name>
    <dbReference type="NCBI Taxonomy" id="1803916"/>
    <lineage>
        <taxon>Bacteria</taxon>
        <taxon>Pseudomonadati</taxon>
        <taxon>Bacteroidota</taxon>
        <taxon>Flavobacteriia</taxon>
        <taxon>Flavobacteriales</taxon>
        <taxon>Salibacteraceae</taxon>
        <taxon>Salibacter</taxon>
    </lineage>
</organism>
<evidence type="ECO:0000256" key="2">
    <source>
        <dbReference type="SAM" id="SignalP"/>
    </source>
</evidence>
<evidence type="ECO:0000313" key="4">
    <source>
        <dbReference type="Proteomes" id="UP000435357"/>
    </source>
</evidence>
<dbReference type="RefSeq" id="WP_151167469.1">
    <property type="nucleotide sequence ID" value="NZ_WACR01000005.1"/>
</dbReference>
<dbReference type="SMART" id="SM00698">
    <property type="entry name" value="MORN"/>
    <property type="match status" value="3"/>
</dbReference>
<dbReference type="Pfam" id="PF02493">
    <property type="entry name" value="MORN"/>
    <property type="match status" value="5"/>
</dbReference>
<dbReference type="InterPro" id="IPR003409">
    <property type="entry name" value="MORN"/>
</dbReference>
<dbReference type="SUPFAM" id="SSF82185">
    <property type="entry name" value="Histone H3 K4-specific methyltransferase SET7/9 N-terminal domain"/>
    <property type="match status" value="1"/>
</dbReference>
<protein>
    <recommendedName>
        <fullName evidence="5">Toxin-antitoxin system YwqK family antitoxin</fullName>
    </recommendedName>
</protein>
<keyword evidence="1" id="KW-0677">Repeat</keyword>
<dbReference type="AlphaFoldDB" id="A0A6N6M781"/>
<keyword evidence="2" id="KW-0732">Signal</keyword>
<gene>
    <name evidence="3" type="ORF">F3059_06615</name>
</gene>
<evidence type="ECO:0000256" key="1">
    <source>
        <dbReference type="ARBA" id="ARBA00022737"/>
    </source>
</evidence>
<dbReference type="OrthoDB" id="977972at2"/>
<proteinExistence type="predicted"/>
<dbReference type="Proteomes" id="UP000435357">
    <property type="component" value="Unassembled WGS sequence"/>
</dbReference>
<evidence type="ECO:0000313" key="3">
    <source>
        <dbReference type="EMBL" id="KAB1064370.1"/>
    </source>
</evidence>
<reference evidence="3 4" key="1">
    <citation type="submission" date="2019-09" db="EMBL/GenBank/DDBJ databases">
        <title>Genomes of Cryomorphaceae.</title>
        <authorList>
            <person name="Bowman J.P."/>
        </authorList>
    </citation>
    <scope>NUCLEOTIDE SEQUENCE [LARGE SCALE GENOMIC DNA]</scope>
    <source>
        <strain evidence="3 4">KCTC 52047</strain>
    </source>
</reference>
<keyword evidence="4" id="KW-1185">Reference proteome</keyword>
<dbReference type="PANTHER" id="PTHR23084">
    <property type="entry name" value="PHOSPHATIDYLINOSITOL-4-PHOSPHATE 5-KINASE RELATED"/>
    <property type="match status" value="1"/>
</dbReference>
<feature type="signal peptide" evidence="2">
    <location>
        <begin position="1"/>
        <end position="19"/>
    </location>
</feature>
<evidence type="ECO:0008006" key="5">
    <source>
        <dbReference type="Google" id="ProtNLM"/>
    </source>
</evidence>
<accession>A0A6N6M781</accession>
<dbReference type="Gene3D" id="2.20.110.10">
    <property type="entry name" value="Histone H3 K4-specific methyltransferase SET7/9 N-terminal domain"/>
    <property type="match status" value="1"/>
</dbReference>
<dbReference type="EMBL" id="WACR01000005">
    <property type="protein sequence ID" value="KAB1064370.1"/>
    <property type="molecule type" value="Genomic_DNA"/>
</dbReference>
<feature type="chain" id="PRO_5026688993" description="Toxin-antitoxin system YwqK family antitoxin" evidence="2">
    <location>
        <begin position="20"/>
        <end position="210"/>
    </location>
</feature>
<comment type="caution">
    <text evidence="3">The sequence shown here is derived from an EMBL/GenBank/DDBJ whole genome shotgun (WGS) entry which is preliminary data.</text>
</comment>
<name>A0A6N6M781_9FLAO</name>